<dbReference type="Gene3D" id="3.50.4.10">
    <property type="entry name" value="Hepatocyte Growth Factor"/>
    <property type="match status" value="1"/>
</dbReference>
<organism evidence="3 4">
    <name type="scientific">Peronospora belbahrii</name>
    <dbReference type="NCBI Taxonomy" id="622444"/>
    <lineage>
        <taxon>Eukaryota</taxon>
        <taxon>Sar</taxon>
        <taxon>Stramenopiles</taxon>
        <taxon>Oomycota</taxon>
        <taxon>Peronosporomycetes</taxon>
        <taxon>Peronosporales</taxon>
        <taxon>Peronosporaceae</taxon>
        <taxon>Peronospora</taxon>
    </lineage>
</organism>
<evidence type="ECO:0000313" key="4">
    <source>
        <dbReference type="Proteomes" id="UP001160483"/>
    </source>
</evidence>
<proteinExistence type="predicted"/>
<evidence type="ECO:0000313" key="3">
    <source>
        <dbReference type="EMBL" id="CAH0479577.1"/>
    </source>
</evidence>
<comment type="caution">
    <text evidence="3">The sequence shown here is derived from an EMBL/GenBank/DDBJ whole genome shotgun (WGS) entry which is preliminary data.</text>
</comment>
<reference evidence="3" key="1">
    <citation type="submission" date="2021-11" db="EMBL/GenBank/DDBJ databases">
        <authorList>
            <person name="Islam A."/>
            <person name="Islam S."/>
            <person name="Flora M.S."/>
            <person name="Rahman M."/>
            <person name="Ziaur R.M."/>
            <person name="Epstein J.H."/>
            <person name="Hassan M."/>
            <person name="Klassen M."/>
            <person name="Woodard K."/>
            <person name="Webb A."/>
            <person name="Webby R.J."/>
            <person name="El Zowalaty M.E."/>
        </authorList>
    </citation>
    <scope>NUCLEOTIDE SEQUENCE</scope>
    <source>
        <strain evidence="3">Pbs3</strain>
    </source>
</reference>
<evidence type="ECO:0000259" key="2">
    <source>
        <dbReference type="PROSITE" id="PS50948"/>
    </source>
</evidence>
<dbReference type="AlphaFoldDB" id="A0AAU9L5M7"/>
<feature type="compositionally biased region" description="Basic and acidic residues" evidence="1">
    <location>
        <begin position="1"/>
        <end position="44"/>
    </location>
</feature>
<accession>A0AAU9L5M7</accession>
<feature type="region of interest" description="Disordered" evidence="1">
    <location>
        <begin position="1"/>
        <end position="49"/>
    </location>
</feature>
<gene>
    <name evidence="3" type="ORF">PBS003_LOCUS6212</name>
</gene>
<name>A0AAU9L5M7_9STRA</name>
<dbReference type="InterPro" id="IPR003609">
    <property type="entry name" value="Pan_app"/>
</dbReference>
<evidence type="ECO:0000256" key="1">
    <source>
        <dbReference type="SAM" id="MobiDB-lite"/>
    </source>
</evidence>
<dbReference type="Proteomes" id="UP001160483">
    <property type="component" value="Unassembled WGS sequence"/>
</dbReference>
<dbReference type="Pfam" id="PF00024">
    <property type="entry name" value="PAN_1"/>
    <property type="match status" value="1"/>
</dbReference>
<feature type="domain" description="Apple" evidence="2">
    <location>
        <begin position="102"/>
        <end position="182"/>
    </location>
</feature>
<dbReference type="EMBL" id="CAKKTJ010000319">
    <property type="protein sequence ID" value="CAH0479577.1"/>
    <property type="molecule type" value="Genomic_DNA"/>
</dbReference>
<protein>
    <recommendedName>
        <fullName evidence="2">Apple domain-containing protein</fullName>
    </recommendedName>
</protein>
<sequence length="193" mass="19989">MYAEVAKDGQVTKDTMEDEHHGHSKSESGKDGHMTKDTHEDGHHGHLYAVPCDTKAKNDTTAPVVTSEAPVTAPANTTVAVDNAEAPVATPADATLTLASQCNNIGGEGGLQIYTGFQFLNVNIIVAVVLDTVQACCNACVNTTLCATFNFQPLPITNTSICILTSSTIGLTEGESTWQAGSIVALTAAVASA</sequence>
<dbReference type="PROSITE" id="PS50948">
    <property type="entry name" value="PAN"/>
    <property type="match status" value="1"/>
</dbReference>